<feature type="domain" description="MADF" evidence="2">
    <location>
        <begin position="42"/>
        <end position="131"/>
    </location>
</feature>
<dbReference type="PROSITE" id="PS51029">
    <property type="entry name" value="MADF"/>
    <property type="match status" value="1"/>
</dbReference>
<proteinExistence type="predicted"/>
<keyword evidence="4" id="KW-1185">Reference proteome</keyword>
<dbReference type="InterPro" id="IPR039353">
    <property type="entry name" value="TF_Adf1"/>
</dbReference>
<gene>
    <name evidence="3" type="ORF">TKK_017658</name>
</gene>
<feature type="region of interest" description="Disordered" evidence="1">
    <location>
        <begin position="266"/>
        <end position="335"/>
    </location>
</feature>
<dbReference type="SMART" id="SM00595">
    <property type="entry name" value="MADF"/>
    <property type="match status" value="1"/>
</dbReference>
<dbReference type="InterPro" id="IPR006578">
    <property type="entry name" value="MADF-dom"/>
</dbReference>
<dbReference type="EMBL" id="JBJJXI010000141">
    <property type="protein sequence ID" value="KAL3387084.1"/>
    <property type="molecule type" value="Genomic_DNA"/>
</dbReference>
<accession>A0ABD2W2X8</accession>
<dbReference type="Proteomes" id="UP001627154">
    <property type="component" value="Unassembled WGS sequence"/>
</dbReference>
<evidence type="ECO:0000313" key="3">
    <source>
        <dbReference type="EMBL" id="KAL3387084.1"/>
    </source>
</evidence>
<dbReference type="PANTHER" id="PTHR12243">
    <property type="entry name" value="MADF DOMAIN TRANSCRIPTION FACTOR"/>
    <property type="match status" value="1"/>
</dbReference>
<reference evidence="3 4" key="1">
    <citation type="journal article" date="2024" name="bioRxiv">
        <title>A reference genome for Trichogramma kaykai: A tiny desert-dwelling parasitoid wasp with competing sex-ratio distorters.</title>
        <authorList>
            <person name="Culotta J."/>
            <person name="Lindsey A.R."/>
        </authorList>
    </citation>
    <scope>NUCLEOTIDE SEQUENCE [LARGE SCALE GENOMIC DNA]</scope>
    <source>
        <strain evidence="3 4">KSX58</strain>
    </source>
</reference>
<evidence type="ECO:0000313" key="4">
    <source>
        <dbReference type="Proteomes" id="UP001627154"/>
    </source>
</evidence>
<protein>
    <recommendedName>
        <fullName evidence="2">MADF domain-containing protein</fullName>
    </recommendedName>
</protein>
<dbReference type="PANTHER" id="PTHR12243:SF69">
    <property type="entry name" value="SI:CH73-59F11.3"/>
    <property type="match status" value="1"/>
</dbReference>
<evidence type="ECO:0000259" key="2">
    <source>
        <dbReference type="PROSITE" id="PS51029"/>
    </source>
</evidence>
<feature type="compositionally biased region" description="Polar residues" evidence="1">
    <location>
        <begin position="305"/>
        <end position="317"/>
    </location>
</feature>
<organism evidence="3 4">
    <name type="scientific">Trichogramma kaykai</name>
    <dbReference type="NCBI Taxonomy" id="54128"/>
    <lineage>
        <taxon>Eukaryota</taxon>
        <taxon>Metazoa</taxon>
        <taxon>Ecdysozoa</taxon>
        <taxon>Arthropoda</taxon>
        <taxon>Hexapoda</taxon>
        <taxon>Insecta</taxon>
        <taxon>Pterygota</taxon>
        <taxon>Neoptera</taxon>
        <taxon>Endopterygota</taxon>
        <taxon>Hymenoptera</taxon>
        <taxon>Apocrita</taxon>
        <taxon>Proctotrupomorpha</taxon>
        <taxon>Chalcidoidea</taxon>
        <taxon>Trichogrammatidae</taxon>
        <taxon>Trichogramma</taxon>
    </lineage>
</organism>
<feature type="region of interest" description="Disordered" evidence="1">
    <location>
        <begin position="419"/>
        <end position="439"/>
    </location>
</feature>
<comment type="caution">
    <text evidence="3">The sequence shown here is derived from an EMBL/GenBank/DDBJ whole genome shotgun (WGS) entry which is preliminary data.</text>
</comment>
<evidence type="ECO:0000256" key="1">
    <source>
        <dbReference type="SAM" id="MobiDB-lite"/>
    </source>
</evidence>
<sequence length="439" mass="50259">MHHPHEQFVALFTRPNLLHSACIHLLFCEKMSTVWPAMKVDILINLVRQHEEIWDKSNEDHSDSHILAALWQITMEMRITQNEATNKWKTLVTRFNSEKAKPNLLSGSDAQRKVKQWVHFDDLQFLNEQKSEASTGNCDVVVDVKDDDDNYDDYDKFLNEIPDYLSLKQNSTKSDSSYQISTNTSLQQQQQQPYNFSNATTSDVTTENTHSSFHDKLYKLDLHAKCQWKFLESLEYYLSEIEDADKFQFRMEAFFLLYNLKKNNTNKSPNAADHDVSGDRNGLTPKKETENSIVSGKPDVVNSLGAENQLSEPQKLSDTIGPDIRDGSKLQNPLHSMVPDVQSESKLQNFKNKPLENVVGSRPTKYGNNEYGTTKNDKPAQAALKPEKVEKLKDKKPIMTCMTIDEDDEIIIIDDDDILSPSPIKKTKQEIGISENLEK</sequence>
<name>A0ABD2W2X8_9HYME</name>
<feature type="region of interest" description="Disordered" evidence="1">
    <location>
        <begin position="357"/>
        <end position="377"/>
    </location>
</feature>
<dbReference type="Pfam" id="PF10545">
    <property type="entry name" value="MADF_DNA_bdg"/>
    <property type="match status" value="1"/>
</dbReference>
<dbReference type="AlphaFoldDB" id="A0ABD2W2X8"/>